<keyword evidence="5 7" id="KW-1133">Transmembrane helix</keyword>
<dbReference type="GO" id="GO:0005886">
    <property type="term" value="C:plasma membrane"/>
    <property type="evidence" value="ECO:0007669"/>
    <property type="project" value="UniProtKB-SubCell"/>
</dbReference>
<evidence type="ECO:0000256" key="5">
    <source>
        <dbReference type="ARBA" id="ARBA00022989"/>
    </source>
</evidence>
<protein>
    <submittedName>
        <fullName evidence="9">Carbohydrate ABC transporter permease</fullName>
    </submittedName>
</protein>
<evidence type="ECO:0000256" key="6">
    <source>
        <dbReference type="ARBA" id="ARBA00023136"/>
    </source>
</evidence>
<dbReference type="EMBL" id="DXCO01000037">
    <property type="protein sequence ID" value="HIY78521.1"/>
    <property type="molecule type" value="Genomic_DNA"/>
</dbReference>
<dbReference type="PANTHER" id="PTHR43744">
    <property type="entry name" value="ABC TRANSPORTER PERMEASE PROTEIN MG189-RELATED-RELATED"/>
    <property type="match status" value="1"/>
</dbReference>
<comment type="subcellular location">
    <subcellularLocation>
        <location evidence="1 7">Cell membrane</location>
        <topology evidence="1 7">Multi-pass membrane protein</topology>
    </subcellularLocation>
</comment>
<comment type="caution">
    <text evidence="9">The sequence shown here is derived from an EMBL/GenBank/DDBJ whole genome shotgun (WGS) entry which is preliminary data.</text>
</comment>
<dbReference type="PANTHER" id="PTHR43744:SF8">
    <property type="entry name" value="SN-GLYCEROL-3-PHOSPHATE TRANSPORT SYSTEM PERMEASE PROTEIN UGPE"/>
    <property type="match status" value="1"/>
</dbReference>
<dbReference type="Gene3D" id="1.10.3720.10">
    <property type="entry name" value="MetI-like"/>
    <property type="match status" value="1"/>
</dbReference>
<dbReference type="Pfam" id="PF00528">
    <property type="entry name" value="BPD_transp_1"/>
    <property type="match status" value="1"/>
</dbReference>
<evidence type="ECO:0000313" key="9">
    <source>
        <dbReference type="EMBL" id="HIY78521.1"/>
    </source>
</evidence>
<feature type="transmembrane region" description="Helical" evidence="7">
    <location>
        <begin position="95"/>
        <end position="119"/>
    </location>
</feature>
<gene>
    <name evidence="9" type="ORF">H9728_05705</name>
</gene>
<evidence type="ECO:0000256" key="3">
    <source>
        <dbReference type="ARBA" id="ARBA00022475"/>
    </source>
</evidence>
<feature type="transmembrane region" description="Helical" evidence="7">
    <location>
        <begin position="268"/>
        <end position="286"/>
    </location>
</feature>
<feature type="transmembrane region" description="Helical" evidence="7">
    <location>
        <begin position="207"/>
        <end position="232"/>
    </location>
</feature>
<feature type="domain" description="ABC transmembrane type-1" evidence="8">
    <location>
        <begin position="96"/>
        <end position="287"/>
    </location>
</feature>
<name>A0A9D1Z869_9FIRM</name>
<dbReference type="PROSITE" id="PS50928">
    <property type="entry name" value="ABC_TM1"/>
    <property type="match status" value="1"/>
</dbReference>
<evidence type="ECO:0000256" key="1">
    <source>
        <dbReference type="ARBA" id="ARBA00004651"/>
    </source>
</evidence>
<feature type="transmembrane region" description="Helical" evidence="7">
    <location>
        <begin position="17"/>
        <end position="43"/>
    </location>
</feature>
<dbReference type="InterPro" id="IPR000515">
    <property type="entry name" value="MetI-like"/>
</dbReference>
<proteinExistence type="inferred from homology"/>
<evidence type="ECO:0000259" key="8">
    <source>
        <dbReference type="PROSITE" id="PS50928"/>
    </source>
</evidence>
<evidence type="ECO:0000313" key="10">
    <source>
        <dbReference type="Proteomes" id="UP000824135"/>
    </source>
</evidence>
<comment type="similarity">
    <text evidence="7">Belongs to the binding-protein-dependent transport system permease family.</text>
</comment>
<organism evidence="9 10">
    <name type="scientific">Candidatus Borkfalkia excrementavium</name>
    <dbReference type="NCBI Taxonomy" id="2838505"/>
    <lineage>
        <taxon>Bacteria</taxon>
        <taxon>Bacillati</taxon>
        <taxon>Bacillota</taxon>
        <taxon>Clostridia</taxon>
        <taxon>Christensenellales</taxon>
        <taxon>Christensenellaceae</taxon>
        <taxon>Candidatus Borkfalkia</taxon>
    </lineage>
</organism>
<reference evidence="9" key="2">
    <citation type="submission" date="2021-04" db="EMBL/GenBank/DDBJ databases">
        <authorList>
            <person name="Gilroy R."/>
        </authorList>
    </citation>
    <scope>NUCLEOTIDE SEQUENCE</scope>
    <source>
        <strain evidence="9">CHK199-9574</strain>
    </source>
</reference>
<dbReference type="GO" id="GO:0055085">
    <property type="term" value="P:transmembrane transport"/>
    <property type="evidence" value="ECO:0007669"/>
    <property type="project" value="InterPro"/>
</dbReference>
<dbReference type="InterPro" id="IPR035906">
    <property type="entry name" value="MetI-like_sf"/>
</dbReference>
<keyword evidence="4 7" id="KW-0812">Transmembrane</keyword>
<evidence type="ECO:0000256" key="2">
    <source>
        <dbReference type="ARBA" id="ARBA00022448"/>
    </source>
</evidence>
<feature type="transmembrane region" description="Helical" evidence="7">
    <location>
        <begin position="131"/>
        <end position="152"/>
    </location>
</feature>
<keyword evidence="2 7" id="KW-0813">Transport</keyword>
<dbReference type="CDD" id="cd06261">
    <property type="entry name" value="TM_PBP2"/>
    <property type="match status" value="1"/>
</dbReference>
<feature type="transmembrane region" description="Helical" evidence="7">
    <location>
        <begin position="164"/>
        <end position="186"/>
    </location>
</feature>
<reference evidence="9" key="1">
    <citation type="journal article" date="2021" name="PeerJ">
        <title>Extensive microbial diversity within the chicken gut microbiome revealed by metagenomics and culture.</title>
        <authorList>
            <person name="Gilroy R."/>
            <person name="Ravi A."/>
            <person name="Getino M."/>
            <person name="Pursley I."/>
            <person name="Horton D.L."/>
            <person name="Alikhan N.F."/>
            <person name="Baker D."/>
            <person name="Gharbi K."/>
            <person name="Hall N."/>
            <person name="Watson M."/>
            <person name="Adriaenssens E.M."/>
            <person name="Foster-Nyarko E."/>
            <person name="Jarju S."/>
            <person name="Secka A."/>
            <person name="Antonio M."/>
            <person name="Oren A."/>
            <person name="Chaudhuri R.R."/>
            <person name="La Ragione R."/>
            <person name="Hildebrand F."/>
            <person name="Pallen M.J."/>
        </authorList>
    </citation>
    <scope>NUCLEOTIDE SEQUENCE</scope>
    <source>
        <strain evidence="9">CHK199-9574</strain>
    </source>
</reference>
<accession>A0A9D1Z869</accession>
<sequence length="302" mass="33864">MTENEKKSGFLKKAAPIVVFSLTGIIMAVYALSLIYPIVWVLLSSLKDTYDYTLNPFSLPDIWYFENYTTAWEALTVEVWNATTKTMVIYSYGNMFLYSVIITTVNSFLGVFLPAITAYIVSKYRFRGRNLLYKIALFTMIIPIVGSLSSSLSVRRALGIYDNLIPFLLTNSGGFGFNFILLYGAFKSISWSYAEAAFIDGAGHHTVMYRIFMPMMMPTLFALFVLAFVGGWNDYMTIITYLPSYPNLAYGIYMFNALSTVNQHSDPVVMAGFVLVAIPTVTIWCISQKFVSNKVVVGGLKG</sequence>
<evidence type="ECO:0000256" key="4">
    <source>
        <dbReference type="ARBA" id="ARBA00022692"/>
    </source>
</evidence>
<keyword evidence="3" id="KW-1003">Cell membrane</keyword>
<dbReference type="SUPFAM" id="SSF161098">
    <property type="entry name" value="MetI-like"/>
    <property type="match status" value="1"/>
</dbReference>
<dbReference type="AlphaFoldDB" id="A0A9D1Z869"/>
<evidence type="ECO:0000256" key="7">
    <source>
        <dbReference type="RuleBase" id="RU363032"/>
    </source>
</evidence>
<dbReference type="Proteomes" id="UP000824135">
    <property type="component" value="Unassembled WGS sequence"/>
</dbReference>
<keyword evidence="6 7" id="KW-0472">Membrane</keyword>